<keyword evidence="1" id="KW-0472">Membrane</keyword>
<dbReference type="InterPro" id="IPR026004">
    <property type="entry name" value="Septum_form"/>
</dbReference>
<evidence type="ECO:0000313" key="4">
    <source>
        <dbReference type="Proteomes" id="UP001611580"/>
    </source>
</evidence>
<dbReference type="RefSeq" id="WP_397405388.1">
    <property type="nucleotide sequence ID" value="NZ_JBIRYI010000008.1"/>
</dbReference>
<reference evidence="3 4" key="1">
    <citation type="submission" date="2024-10" db="EMBL/GenBank/DDBJ databases">
        <title>The Natural Products Discovery Center: Release of the First 8490 Sequenced Strains for Exploring Actinobacteria Biosynthetic Diversity.</title>
        <authorList>
            <person name="Kalkreuter E."/>
            <person name="Kautsar S.A."/>
            <person name="Yang D."/>
            <person name="Bader C.D."/>
            <person name="Teijaro C.N."/>
            <person name="Fluegel L."/>
            <person name="Davis C.M."/>
            <person name="Simpson J.R."/>
            <person name="Lauterbach L."/>
            <person name="Steele A.D."/>
            <person name="Gui C."/>
            <person name="Meng S."/>
            <person name="Li G."/>
            <person name="Viehrig K."/>
            <person name="Ye F."/>
            <person name="Su P."/>
            <person name="Kiefer A.F."/>
            <person name="Nichols A."/>
            <person name="Cepeda A.J."/>
            <person name="Yan W."/>
            <person name="Fan B."/>
            <person name="Jiang Y."/>
            <person name="Adhikari A."/>
            <person name="Zheng C.-J."/>
            <person name="Schuster L."/>
            <person name="Cowan T.M."/>
            <person name="Smanski M.J."/>
            <person name="Chevrette M.G."/>
            <person name="De Carvalho L.P.S."/>
            <person name="Shen B."/>
        </authorList>
    </citation>
    <scope>NUCLEOTIDE SEQUENCE [LARGE SCALE GENOMIC DNA]</scope>
    <source>
        <strain evidence="3 4">NPDC019481</strain>
    </source>
</reference>
<proteinExistence type="predicted"/>
<feature type="transmembrane region" description="Helical" evidence="1">
    <location>
        <begin position="63"/>
        <end position="89"/>
    </location>
</feature>
<feature type="domain" description="Septum formation-related" evidence="2">
    <location>
        <begin position="130"/>
        <end position="222"/>
    </location>
</feature>
<keyword evidence="1" id="KW-0812">Transmembrane</keyword>
<dbReference type="Proteomes" id="UP001611580">
    <property type="component" value="Unassembled WGS sequence"/>
</dbReference>
<comment type="caution">
    <text evidence="3">The sequence shown here is derived from an EMBL/GenBank/DDBJ whole genome shotgun (WGS) entry which is preliminary data.</text>
</comment>
<evidence type="ECO:0000256" key="1">
    <source>
        <dbReference type="SAM" id="Phobius"/>
    </source>
</evidence>
<dbReference type="EMBL" id="JBIRYI010000008">
    <property type="protein sequence ID" value="MFI2488190.1"/>
    <property type="molecule type" value="Genomic_DNA"/>
</dbReference>
<gene>
    <name evidence="3" type="ORF">ACH47X_14835</name>
</gene>
<keyword evidence="4" id="KW-1185">Reference proteome</keyword>
<sequence length="246" mass="26427">MTVPAPAPQVPLHRGWITACAILFWPLALAAVLAANRAARAVGAGDVATATREGATARGRARLGVLIGSIWTVLALAVDVTLVVVGLHYGPGLLDQAGLRTEAAAPVAESYRTPAAPEREPISVDPLDLQTGDCFMTPDWDSPWAGIDVIPCSRPHDGLVIGVVDHQQTEFPGAAALEDDFWYDCESRYESYSGRAAVDSSPVWFFQPTQEDWLAGDRTSVCFIEALYPVEGEFSAHPQVFELKVN</sequence>
<organism evidence="3 4">
    <name type="scientific">Promicromonospora kroppenstedtii</name>
    <dbReference type="NCBI Taxonomy" id="440482"/>
    <lineage>
        <taxon>Bacteria</taxon>
        <taxon>Bacillati</taxon>
        <taxon>Actinomycetota</taxon>
        <taxon>Actinomycetes</taxon>
        <taxon>Micrococcales</taxon>
        <taxon>Promicromonosporaceae</taxon>
        <taxon>Promicromonospora</taxon>
    </lineage>
</organism>
<accession>A0ABW7XLK1</accession>
<evidence type="ECO:0000259" key="2">
    <source>
        <dbReference type="Pfam" id="PF13845"/>
    </source>
</evidence>
<keyword evidence="1" id="KW-1133">Transmembrane helix</keyword>
<protein>
    <submittedName>
        <fullName evidence="3">Septum formation family protein</fullName>
    </submittedName>
</protein>
<name>A0ABW7XLK1_9MICO</name>
<feature type="transmembrane region" description="Helical" evidence="1">
    <location>
        <begin position="16"/>
        <end position="35"/>
    </location>
</feature>
<evidence type="ECO:0000313" key="3">
    <source>
        <dbReference type="EMBL" id="MFI2488190.1"/>
    </source>
</evidence>
<dbReference type="Pfam" id="PF13845">
    <property type="entry name" value="Septum_form"/>
    <property type="match status" value="1"/>
</dbReference>